<dbReference type="Pfam" id="PF08378">
    <property type="entry name" value="NERD"/>
    <property type="match status" value="1"/>
</dbReference>
<dbReference type="PANTHER" id="PTHR35287:SF1">
    <property type="entry name" value="SI:ZFOS-911D5.4"/>
    <property type="match status" value="1"/>
</dbReference>
<comment type="caution">
    <text evidence="2">The sequence shown here is derived from an EMBL/GenBank/DDBJ whole genome shotgun (WGS) entry which is preliminary data.</text>
</comment>
<feature type="domain" description="NERD" evidence="1">
    <location>
        <begin position="23"/>
        <end position="140"/>
    </location>
</feature>
<accession>A0AAP8MU98</accession>
<organism evidence="2 3">
    <name type="scientific">Vibrio breoganii</name>
    <dbReference type="NCBI Taxonomy" id="553239"/>
    <lineage>
        <taxon>Bacteria</taxon>
        <taxon>Pseudomonadati</taxon>
        <taxon>Pseudomonadota</taxon>
        <taxon>Gammaproteobacteria</taxon>
        <taxon>Vibrionales</taxon>
        <taxon>Vibrionaceae</taxon>
        <taxon>Vibrio</taxon>
    </lineage>
</organism>
<evidence type="ECO:0000259" key="1">
    <source>
        <dbReference type="PROSITE" id="PS50965"/>
    </source>
</evidence>
<dbReference type="RefSeq" id="WP_017031723.1">
    <property type="nucleotide sequence ID" value="NZ_MCXN02000002.1"/>
</dbReference>
<dbReference type="InterPro" id="IPR011335">
    <property type="entry name" value="Restrct_endonuc-II-like"/>
</dbReference>
<gene>
    <name evidence="2" type="ORF">BCS93_16795</name>
</gene>
<dbReference type="SUPFAM" id="SSF52980">
    <property type="entry name" value="Restriction endonuclease-like"/>
    <property type="match status" value="1"/>
</dbReference>
<dbReference type="Proteomes" id="UP000235611">
    <property type="component" value="Unassembled WGS sequence"/>
</dbReference>
<sequence length="318" mass="36170">MSIKDWKTLNNIKPQQELGHIEAGRDAEEYFLNLVESHFNHDSVDAFVGKRVPKPGRGRYEIDIILLSGKKLYLIEIKNWSGTLSSEQGEWVQTKRNGEQIRHKDICQLNQKKLEAIQAYFNKRGVAVPKGFAAHKTVFMNQNLAFLGNEISGDDSVIRRQDLGSFLNSQKGAGFGRALVFALIDFIFGKQKQVKHAEALPAKTLLSMKQHLRELRTWDELEMYGGRVLTGDAIELVVDGRTYDLRDKESGQGLVFHWNRKRFASLVYTFIGEPLGYVQTQDSKIPLRCEDDYVLFHNAGSRQPERVRVASLCSLTKG</sequence>
<name>A0AAP8MU98_9VIBR</name>
<dbReference type="InterPro" id="IPR011528">
    <property type="entry name" value="NERD"/>
</dbReference>
<dbReference type="AlphaFoldDB" id="A0AAP8MU98"/>
<proteinExistence type="predicted"/>
<protein>
    <recommendedName>
        <fullName evidence="1">NERD domain-containing protein</fullName>
    </recommendedName>
</protein>
<evidence type="ECO:0000313" key="2">
    <source>
        <dbReference type="EMBL" id="PMP06892.1"/>
    </source>
</evidence>
<reference evidence="3" key="1">
    <citation type="submission" date="2016-07" db="EMBL/GenBank/DDBJ databases">
        <title>Nontailed viruses are major unrecognized killers of bacteria in the ocean.</title>
        <authorList>
            <person name="Kauffman K."/>
            <person name="Hussain F."/>
            <person name="Yang J."/>
            <person name="Arevalo P."/>
            <person name="Brown J."/>
            <person name="Cutler M."/>
            <person name="Kelly L."/>
            <person name="Polz M.F."/>
        </authorList>
    </citation>
    <scope>NUCLEOTIDE SEQUENCE [LARGE SCALE GENOMIC DNA]</scope>
    <source>
        <strain evidence="3">10N.222.49.A5</strain>
    </source>
</reference>
<dbReference type="EMBL" id="MDBO01000115">
    <property type="protein sequence ID" value="PMP06892.1"/>
    <property type="molecule type" value="Genomic_DNA"/>
</dbReference>
<evidence type="ECO:0000313" key="3">
    <source>
        <dbReference type="Proteomes" id="UP000235611"/>
    </source>
</evidence>
<dbReference type="PANTHER" id="PTHR35287">
    <property type="entry name" value="SI:ZFOS-911D5.4"/>
    <property type="match status" value="1"/>
</dbReference>
<dbReference type="PROSITE" id="PS50965">
    <property type="entry name" value="NERD"/>
    <property type="match status" value="1"/>
</dbReference>